<dbReference type="EMBL" id="AWWV01008923">
    <property type="protein sequence ID" value="OMO88744.1"/>
    <property type="molecule type" value="Genomic_DNA"/>
</dbReference>
<evidence type="ECO:0000313" key="2">
    <source>
        <dbReference type="Proteomes" id="UP000188268"/>
    </source>
</evidence>
<name>A0A1R3J1N8_COCAP</name>
<keyword evidence="2" id="KW-1185">Reference proteome</keyword>
<dbReference type="Proteomes" id="UP000188268">
    <property type="component" value="Unassembled WGS sequence"/>
</dbReference>
<reference evidence="1 2" key="1">
    <citation type="submission" date="2013-09" db="EMBL/GenBank/DDBJ databases">
        <title>Corchorus capsularis genome sequencing.</title>
        <authorList>
            <person name="Alam M."/>
            <person name="Haque M.S."/>
            <person name="Islam M.S."/>
            <person name="Emdad E.M."/>
            <person name="Islam M.M."/>
            <person name="Ahmed B."/>
            <person name="Halim A."/>
            <person name="Hossen Q.M.M."/>
            <person name="Hossain M.Z."/>
            <person name="Ahmed R."/>
            <person name="Khan M.M."/>
            <person name="Islam R."/>
            <person name="Rashid M.M."/>
            <person name="Khan S.A."/>
            <person name="Rahman M.S."/>
            <person name="Alam M."/>
        </authorList>
    </citation>
    <scope>NUCLEOTIDE SEQUENCE [LARGE SCALE GENOMIC DNA]</scope>
    <source>
        <strain evidence="2">cv. CVL-1</strain>
        <tissue evidence="1">Whole seedling</tissue>
    </source>
</reference>
<evidence type="ECO:0000313" key="1">
    <source>
        <dbReference type="EMBL" id="OMO88744.1"/>
    </source>
</evidence>
<comment type="caution">
    <text evidence="1">The sequence shown here is derived from an EMBL/GenBank/DDBJ whole genome shotgun (WGS) entry which is preliminary data.</text>
</comment>
<gene>
    <name evidence="1" type="ORF">CCACVL1_08231</name>
</gene>
<feature type="non-terminal residue" evidence="1">
    <location>
        <position position="1"/>
    </location>
</feature>
<sequence length="29" mass="3316">SSPILLRSGHSNELSKLHCLRVKPLVRKF</sequence>
<proteinExistence type="predicted"/>
<protein>
    <submittedName>
        <fullName evidence="1">Uncharacterized protein</fullName>
    </submittedName>
</protein>
<accession>A0A1R3J1N8</accession>
<organism evidence="1 2">
    <name type="scientific">Corchorus capsularis</name>
    <name type="common">Jute</name>
    <dbReference type="NCBI Taxonomy" id="210143"/>
    <lineage>
        <taxon>Eukaryota</taxon>
        <taxon>Viridiplantae</taxon>
        <taxon>Streptophyta</taxon>
        <taxon>Embryophyta</taxon>
        <taxon>Tracheophyta</taxon>
        <taxon>Spermatophyta</taxon>
        <taxon>Magnoliopsida</taxon>
        <taxon>eudicotyledons</taxon>
        <taxon>Gunneridae</taxon>
        <taxon>Pentapetalae</taxon>
        <taxon>rosids</taxon>
        <taxon>malvids</taxon>
        <taxon>Malvales</taxon>
        <taxon>Malvaceae</taxon>
        <taxon>Grewioideae</taxon>
        <taxon>Apeibeae</taxon>
        <taxon>Corchorus</taxon>
    </lineage>
</organism>
<dbReference type="AlphaFoldDB" id="A0A1R3J1N8"/>
<dbReference type="Gramene" id="OMO88744">
    <property type="protein sequence ID" value="OMO88744"/>
    <property type="gene ID" value="CCACVL1_08231"/>
</dbReference>